<evidence type="ECO:0000256" key="12">
    <source>
        <dbReference type="ARBA" id="ARBA00043748"/>
    </source>
</evidence>
<comment type="catalytic activity">
    <reaction evidence="10">
        <text>1D-myo-inositol 1,2-bisphosphate + H2O = 1D-myo-inositol 2-phosphate + phosphate</text>
        <dbReference type="Rhea" id="RHEA:77135"/>
        <dbReference type="ChEBI" id="CHEBI:15377"/>
        <dbReference type="ChEBI" id="CHEBI:43474"/>
        <dbReference type="ChEBI" id="CHEBI:84142"/>
        <dbReference type="ChEBI" id="CHEBI:195539"/>
    </reaction>
    <physiologicalReaction direction="left-to-right" evidence="10">
        <dbReference type="Rhea" id="RHEA:77136"/>
    </physiologicalReaction>
</comment>
<dbReference type="GO" id="GO:0003993">
    <property type="term" value="F:acid phosphatase activity"/>
    <property type="evidence" value="ECO:0007669"/>
    <property type="project" value="TreeGrafter"/>
</dbReference>
<feature type="chain" id="PRO_5041388000" description="Phytase A" evidence="18">
    <location>
        <begin position="21"/>
        <end position="477"/>
    </location>
</feature>
<comment type="subunit">
    <text evidence="2">Monomer.</text>
</comment>
<keyword evidence="5 17" id="KW-1015">Disulfide bond</keyword>
<comment type="caution">
    <text evidence="19">The sequence shown here is derived from an EMBL/GenBank/DDBJ whole genome shotgun (WGS) entry which is preliminary data.</text>
</comment>
<comment type="catalytic activity">
    <reaction evidence="9">
        <text>1D-myo-inositol 1,2,5,6-tetrakisphosphate + H2O = 1D-myo-inositol 1,2,6-trisphosphate + phosphate</text>
        <dbReference type="Rhea" id="RHEA:77119"/>
        <dbReference type="ChEBI" id="CHEBI:15377"/>
        <dbReference type="ChEBI" id="CHEBI:43474"/>
        <dbReference type="ChEBI" id="CHEBI:195535"/>
        <dbReference type="ChEBI" id="CHEBI:195537"/>
    </reaction>
    <physiologicalReaction direction="left-to-right" evidence="9">
        <dbReference type="Rhea" id="RHEA:77120"/>
    </physiologicalReaction>
</comment>
<feature type="disulfide bond" evidence="17">
    <location>
        <begin position="81"/>
        <end position="414"/>
    </location>
</feature>
<proteinExistence type="predicted"/>
<evidence type="ECO:0000313" key="20">
    <source>
        <dbReference type="Proteomes" id="UP001163846"/>
    </source>
</evidence>
<comment type="catalytic activity">
    <reaction evidence="11">
        <text>1D-myo-inositol 1,2,6-trisphosphate + H2O = 1D-myo-inositol 1,2-bisphosphate + phosphate</text>
        <dbReference type="Rhea" id="RHEA:77131"/>
        <dbReference type="ChEBI" id="CHEBI:15377"/>
        <dbReference type="ChEBI" id="CHEBI:43474"/>
        <dbReference type="ChEBI" id="CHEBI:195537"/>
        <dbReference type="ChEBI" id="CHEBI:195539"/>
    </reaction>
    <physiologicalReaction direction="left-to-right" evidence="11">
        <dbReference type="Rhea" id="RHEA:77132"/>
    </physiologicalReaction>
</comment>
<dbReference type="PANTHER" id="PTHR20963:SF24">
    <property type="entry name" value="3-PHYTASE B"/>
    <property type="match status" value="1"/>
</dbReference>
<dbReference type="InterPro" id="IPR016274">
    <property type="entry name" value="Histidine_acid_Pase_euk"/>
</dbReference>
<keyword evidence="18" id="KW-0732">Signal</keyword>
<reference evidence="19" key="1">
    <citation type="submission" date="2022-08" db="EMBL/GenBank/DDBJ databases">
        <authorList>
            <consortium name="DOE Joint Genome Institute"/>
            <person name="Min B."/>
            <person name="Riley R."/>
            <person name="Sierra-Patev S."/>
            <person name="Naranjo-Ortiz M."/>
            <person name="Looney B."/>
            <person name="Konkel Z."/>
            <person name="Slot J.C."/>
            <person name="Sakamoto Y."/>
            <person name="Steenwyk J.L."/>
            <person name="Rokas A."/>
            <person name="Carro J."/>
            <person name="Camarero S."/>
            <person name="Ferreira P."/>
            <person name="Molpeceres G."/>
            <person name="Ruiz-Duenas F.J."/>
            <person name="Serrano A."/>
            <person name="Henrissat B."/>
            <person name="Drula E."/>
            <person name="Hughes K.W."/>
            <person name="Mata J.L."/>
            <person name="Ishikawa N.K."/>
            <person name="Vargas-Isla R."/>
            <person name="Ushijima S."/>
            <person name="Smith C.A."/>
            <person name="Ahrendt S."/>
            <person name="Andreopoulos W."/>
            <person name="He G."/>
            <person name="Labutti K."/>
            <person name="Lipzen A."/>
            <person name="Ng V."/>
            <person name="Sandor L."/>
            <person name="Barry K."/>
            <person name="Martinez A.T."/>
            <person name="Xiao Y."/>
            <person name="Gibbons J.G."/>
            <person name="Terashima K."/>
            <person name="Hibbett D.S."/>
            <person name="Grigoriev I.V."/>
        </authorList>
    </citation>
    <scope>NUCLEOTIDE SEQUENCE</scope>
    <source>
        <strain evidence="19">TFB9207</strain>
    </source>
</reference>
<dbReference type="Proteomes" id="UP001163846">
    <property type="component" value="Unassembled WGS sequence"/>
</dbReference>
<dbReference type="Gene3D" id="3.40.50.1240">
    <property type="entry name" value="Phosphoglycerate mutase-like"/>
    <property type="match status" value="1"/>
</dbReference>
<evidence type="ECO:0000256" key="18">
    <source>
        <dbReference type="SAM" id="SignalP"/>
    </source>
</evidence>
<accession>A0AA38PBP4</accession>
<evidence type="ECO:0000256" key="1">
    <source>
        <dbReference type="ARBA" id="ARBA00004613"/>
    </source>
</evidence>
<dbReference type="CDD" id="cd07061">
    <property type="entry name" value="HP_HAP_like"/>
    <property type="match status" value="1"/>
</dbReference>
<evidence type="ECO:0000256" key="4">
    <source>
        <dbReference type="ARBA" id="ARBA00022801"/>
    </source>
</evidence>
<feature type="disulfide bond" evidence="17">
    <location>
        <begin position="217"/>
        <end position="475"/>
    </location>
</feature>
<organism evidence="19 20">
    <name type="scientific">Lentinula raphanica</name>
    <dbReference type="NCBI Taxonomy" id="153919"/>
    <lineage>
        <taxon>Eukaryota</taxon>
        <taxon>Fungi</taxon>
        <taxon>Dikarya</taxon>
        <taxon>Basidiomycota</taxon>
        <taxon>Agaricomycotina</taxon>
        <taxon>Agaricomycetes</taxon>
        <taxon>Agaricomycetidae</taxon>
        <taxon>Agaricales</taxon>
        <taxon>Marasmiineae</taxon>
        <taxon>Omphalotaceae</taxon>
        <taxon>Lentinula</taxon>
    </lineage>
</organism>
<name>A0AA38PBP4_9AGAR</name>
<dbReference type="SUPFAM" id="SSF53254">
    <property type="entry name" value="Phosphoglycerate mutase-like"/>
    <property type="match status" value="1"/>
</dbReference>
<dbReference type="GO" id="GO:0016158">
    <property type="term" value="F:inositol hexakisphosphate 3-phosphatase activity"/>
    <property type="evidence" value="ECO:0007669"/>
    <property type="project" value="UniProtKB-EC"/>
</dbReference>
<dbReference type="AlphaFoldDB" id="A0AA38PBP4"/>
<keyword evidence="20" id="KW-1185">Reference proteome</keyword>
<gene>
    <name evidence="19" type="ORF">F5878DRAFT_615492</name>
</gene>
<dbReference type="Pfam" id="PF00328">
    <property type="entry name" value="His_Phos_2"/>
    <property type="match status" value="1"/>
</dbReference>
<comment type="catalytic activity">
    <reaction evidence="12">
        <text>1D-myo-inositol 1,2,4,5,6-pentakisphosphate + H2O = 1D-myo-inositol 1,2,5,6-tetrakisphosphate + phosphate</text>
        <dbReference type="Rhea" id="RHEA:77115"/>
        <dbReference type="ChEBI" id="CHEBI:15377"/>
        <dbReference type="ChEBI" id="CHEBI:43474"/>
        <dbReference type="ChEBI" id="CHEBI:57798"/>
        <dbReference type="ChEBI" id="CHEBI:195535"/>
    </reaction>
    <physiologicalReaction direction="left-to-right" evidence="12">
        <dbReference type="Rhea" id="RHEA:77116"/>
    </physiologicalReaction>
</comment>
<feature type="active site" description="Nucleophile" evidence="16">
    <location>
        <position position="92"/>
    </location>
</feature>
<evidence type="ECO:0000256" key="8">
    <source>
        <dbReference type="ARBA" id="ARBA00042300"/>
    </source>
</evidence>
<evidence type="ECO:0000256" key="16">
    <source>
        <dbReference type="PIRSR" id="PIRSR000894-1"/>
    </source>
</evidence>
<evidence type="ECO:0000313" key="19">
    <source>
        <dbReference type="EMBL" id="KAJ3839725.1"/>
    </source>
</evidence>
<evidence type="ECO:0000256" key="10">
    <source>
        <dbReference type="ARBA" id="ARBA00043675"/>
    </source>
</evidence>
<keyword evidence="4" id="KW-0378">Hydrolase</keyword>
<dbReference type="PIRSF" id="PIRSF000894">
    <property type="entry name" value="Acid_phosphatase"/>
    <property type="match status" value="1"/>
</dbReference>
<dbReference type="InterPro" id="IPR033379">
    <property type="entry name" value="Acid_Pase_AS"/>
</dbReference>
<evidence type="ECO:0000256" key="5">
    <source>
        <dbReference type="ARBA" id="ARBA00023157"/>
    </source>
</evidence>
<dbReference type="PANTHER" id="PTHR20963">
    <property type="entry name" value="MULTIPLE INOSITOL POLYPHOSPHATE PHOSPHATASE-RELATED"/>
    <property type="match status" value="1"/>
</dbReference>
<sequence length="477" mass="52880">MPPRFLFVCSLSVLVPLCRASSGFRSGEFDNRNAALDTQQFLLRQNAEVENHLSYSALQRNWGAYSPYVPIAEYVAPPEGCEINQVNILQRHGARYPTAGPAASMAHAVNKLQNATAFEDPKLEFVRDYTWKLGISDLVSFGAAQSLIAGAEAYQRYEDLVDLDNIPFVRASGSERVIESATNWTYGFSAANGMKYNPVLSVVLDESGHNNTLHNSCPSIGSPDDQLDTWIGIYTQPIVQRLNDAAPGANLSSEDVYYLMELCAFESVTLDTVSEWCELFDEDEWKGFEYAMDLDDYYGTGYGQPLGPVEGVGYINELIARLTSHPVNDTTQTNSTLDQSPTTFPLNRTIYADFSHDDQMIAIYSAMGLFKPSGALDPTNPTNPSNELSKRTRTWITSRMVPFSARLVVERMRCQDRSPFRKVSEEEYLRVLVNDAVQPLAFCSGVTPEGVCGVSAFVESQGYATNGGNGDWEKCFE</sequence>
<feature type="disulfide bond" evidence="17">
    <location>
        <begin position="443"/>
        <end position="452"/>
    </location>
</feature>
<evidence type="ECO:0000256" key="6">
    <source>
        <dbReference type="ARBA" id="ARBA00023180"/>
    </source>
</evidence>
<protein>
    <recommendedName>
        <fullName evidence="14">Phytase A</fullName>
    </recommendedName>
    <alternativeName>
        <fullName evidence="15">Histidine acid phosphatase phyA</fullName>
    </alternativeName>
    <alternativeName>
        <fullName evidence="8">Myo-inositol hexakisphosphate phosphohydrolase A</fullName>
    </alternativeName>
    <alternativeName>
        <fullName evidence="7">Myo-inositol-hexaphosphate 3-phosphohydrolase A</fullName>
    </alternativeName>
</protein>
<dbReference type="InterPro" id="IPR029033">
    <property type="entry name" value="His_PPase_superfam"/>
</dbReference>
<keyword evidence="6" id="KW-0325">Glycoprotein</keyword>
<comment type="catalytic activity">
    <reaction evidence="13">
        <text>1D-myo-inositol hexakisphosphate + H2O = 1D-myo-inositol 1,2,4,5,6-pentakisphosphate + phosphate</text>
        <dbReference type="Rhea" id="RHEA:16989"/>
        <dbReference type="ChEBI" id="CHEBI:15377"/>
        <dbReference type="ChEBI" id="CHEBI:43474"/>
        <dbReference type="ChEBI" id="CHEBI:57798"/>
        <dbReference type="ChEBI" id="CHEBI:58130"/>
        <dbReference type="EC" id="3.1.3.8"/>
    </reaction>
    <physiologicalReaction direction="left-to-right" evidence="13">
        <dbReference type="Rhea" id="RHEA:16990"/>
    </physiologicalReaction>
</comment>
<evidence type="ECO:0000256" key="15">
    <source>
        <dbReference type="ARBA" id="ARBA00044262"/>
    </source>
</evidence>
<evidence type="ECO:0000256" key="2">
    <source>
        <dbReference type="ARBA" id="ARBA00011245"/>
    </source>
</evidence>
<evidence type="ECO:0000256" key="9">
    <source>
        <dbReference type="ARBA" id="ARBA00043670"/>
    </source>
</evidence>
<evidence type="ECO:0000256" key="17">
    <source>
        <dbReference type="PIRSR" id="PIRSR000894-2"/>
    </source>
</evidence>
<feature type="signal peptide" evidence="18">
    <location>
        <begin position="1"/>
        <end position="20"/>
    </location>
</feature>
<evidence type="ECO:0000256" key="14">
    <source>
        <dbReference type="ARBA" id="ARBA00044106"/>
    </source>
</evidence>
<evidence type="ECO:0000256" key="3">
    <source>
        <dbReference type="ARBA" id="ARBA00022525"/>
    </source>
</evidence>
<evidence type="ECO:0000256" key="13">
    <source>
        <dbReference type="ARBA" id="ARBA00043788"/>
    </source>
</evidence>
<dbReference type="PROSITE" id="PS00616">
    <property type="entry name" value="HIS_ACID_PHOSPHAT_1"/>
    <property type="match status" value="1"/>
</dbReference>
<evidence type="ECO:0000256" key="7">
    <source>
        <dbReference type="ARBA" id="ARBA00041857"/>
    </source>
</evidence>
<dbReference type="GO" id="GO:0005576">
    <property type="term" value="C:extracellular region"/>
    <property type="evidence" value="ECO:0007669"/>
    <property type="project" value="UniProtKB-SubCell"/>
</dbReference>
<evidence type="ECO:0000256" key="11">
    <source>
        <dbReference type="ARBA" id="ARBA00043721"/>
    </source>
</evidence>
<keyword evidence="3" id="KW-0964">Secreted</keyword>
<feature type="disulfide bond" evidence="17">
    <location>
        <begin position="263"/>
        <end position="277"/>
    </location>
</feature>
<dbReference type="EMBL" id="MU806112">
    <property type="protein sequence ID" value="KAJ3839725.1"/>
    <property type="molecule type" value="Genomic_DNA"/>
</dbReference>
<comment type="subcellular location">
    <subcellularLocation>
        <location evidence="1">Secreted</location>
    </subcellularLocation>
</comment>
<feature type="active site" description="Proton donor" evidence="16">
    <location>
        <position position="357"/>
    </location>
</feature>
<dbReference type="InterPro" id="IPR000560">
    <property type="entry name" value="His_Pase_clade-2"/>
</dbReference>